<dbReference type="AlphaFoldDB" id="A0A146KR23"/>
<evidence type="ECO:0000256" key="1">
    <source>
        <dbReference type="SAM" id="Phobius"/>
    </source>
</evidence>
<gene>
    <name evidence="2" type="ORF">g.73881</name>
</gene>
<proteinExistence type="predicted"/>
<keyword evidence="1" id="KW-0812">Transmembrane</keyword>
<accession>A0A146KR23</accession>
<name>A0A146KR23_LYGHE</name>
<organism evidence="2">
    <name type="scientific">Lygus hesperus</name>
    <name type="common">Western plant bug</name>
    <dbReference type="NCBI Taxonomy" id="30085"/>
    <lineage>
        <taxon>Eukaryota</taxon>
        <taxon>Metazoa</taxon>
        <taxon>Ecdysozoa</taxon>
        <taxon>Arthropoda</taxon>
        <taxon>Hexapoda</taxon>
        <taxon>Insecta</taxon>
        <taxon>Pterygota</taxon>
        <taxon>Neoptera</taxon>
        <taxon>Paraneoptera</taxon>
        <taxon>Hemiptera</taxon>
        <taxon>Heteroptera</taxon>
        <taxon>Panheteroptera</taxon>
        <taxon>Cimicomorpha</taxon>
        <taxon>Miridae</taxon>
        <taxon>Mirini</taxon>
        <taxon>Lygus</taxon>
    </lineage>
</organism>
<feature type="transmembrane region" description="Helical" evidence="1">
    <location>
        <begin position="7"/>
        <end position="26"/>
    </location>
</feature>
<keyword evidence="1" id="KW-1133">Transmembrane helix</keyword>
<sequence length="170" mass="18250">MDSQTGLFVFIGVLLVLIFVIIGSYLTDYIVQPAPPAKVFFPIGALHAPTVLHSNHAPTMSLSLPQPISPDITAENNINANSLPNRAIGQSTHLTHTYNDPLAGGVGVNSSSTHHHAMISSDNTNVEVKLNHTVAHPLANNATPVVYTYDLGRRSILPSTRLQCTPQQSQ</sequence>
<reference evidence="2" key="1">
    <citation type="journal article" date="2016" name="Gigascience">
        <title>De novo construction of an expanded transcriptome assembly for the western tarnished plant bug, Lygus hesperus.</title>
        <authorList>
            <person name="Tassone E.E."/>
            <person name="Geib S.M."/>
            <person name="Hall B."/>
            <person name="Fabrick J.A."/>
            <person name="Brent C.S."/>
            <person name="Hull J.J."/>
        </authorList>
    </citation>
    <scope>NUCLEOTIDE SEQUENCE</scope>
</reference>
<protein>
    <submittedName>
        <fullName evidence="2">Uncharacterized protein</fullName>
    </submittedName>
</protein>
<evidence type="ECO:0000313" key="2">
    <source>
        <dbReference type="EMBL" id="JAP97845.1"/>
    </source>
</evidence>
<keyword evidence="1" id="KW-0472">Membrane</keyword>
<dbReference type="EMBL" id="GDHC01020783">
    <property type="protein sequence ID" value="JAP97845.1"/>
    <property type="molecule type" value="Transcribed_RNA"/>
</dbReference>